<organism evidence="1 2">
    <name type="scientific">Stentor coeruleus</name>
    <dbReference type="NCBI Taxonomy" id="5963"/>
    <lineage>
        <taxon>Eukaryota</taxon>
        <taxon>Sar</taxon>
        <taxon>Alveolata</taxon>
        <taxon>Ciliophora</taxon>
        <taxon>Postciliodesmatophora</taxon>
        <taxon>Heterotrichea</taxon>
        <taxon>Heterotrichida</taxon>
        <taxon>Stentoridae</taxon>
        <taxon>Stentor</taxon>
    </lineage>
</organism>
<dbReference type="EMBL" id="MPUH01000295">
    <property type="protein sequence ID" value="OMJ83679.1"/>
    <property type="molecule type" value="Genomic_DNA"/>
</dbReference>
<dbReference type="Proteomes" id="UP000187209">
    <property type="component" value="Unassembled WGS sequence"/>
</dbReference>
<dbReference type="AlphaFoldDB" id="A0A1R2C3Y3"/>
<gene>
    <name evidence="1" type="ORF">SteCoe_15349</name>
</gene>
<sequence length="500" mass="58462">MASYIGIIVGFSKFVYQLNQKIKSTNKQYKILLESLEPLKEVLFELQNSSSSITSIKISRKLEMDLDKLMRYLLKASKKSFSKRCMNISNERSKVKSYIDNILILIGEHNMAALNKLSIDINGLPNKISNSMSQYIESELCTKFEDLKKFVQDTNQSLLNQITQGINERKNGYCETLNRILRTEFIDFETFWMKFEHNFLLNSDMDKQNFDKAKASLKYYFSLNRKNFDIRRMIFERKAMTISPILLDDINQFLSEIWDYKYSKRVFMKNQIIIPSLDYNKTSSSIILLSLSNSFTAGGVLKGNKYNIQREISNIVIPFISNDNKPIAYLDRDDFCWYLTPANENCRIYYLLETSLVLQSGYSFLINCGNNFLPFEISSLTTPKNSESFYNSQGFYKTNDSLDYSRAFSFNTFFNEKKKVLKGDYDIFIDKNRYALKKSCNSLAIIRFEDTYYTINKTPNIDVWVNVCEGKVFSEVKFLLDSTTTLFINRKEFKVIYTAE</sequence>
<evidence type="ECO:0000313" key="1">
    <source>
        <dbReference type="EMBL" id="OMJ83679.1"/>
    </source>
</evidence>
<name>A0A1R2C3Y3_9CILI</name>
<keyword evidence="2" id="KW-1185">Reference proteome</keyword>
<accession>A0A1R2C3Y3</accession>
<reference evidence="1 2" key="1">
    <citation type="submission" date="2016-11" db="EMBL/GenBank/DDBJ databases">
        <title>The macronuclear genome of Stentor coeruleus: a giant cell with tiny introns.</title>
        <authorList>
            <person name="Slabodnick M."/>
            <person name="Ruby J.G."/>
            <person name="Reiff S.B."/>
            <person name="Swart E.C."/>
            <person name="Gosai S."/>
            <person name="Prabakaran S."/>
            <person name="Witkowska E."/>
            <person name="Larue G.E."/>
            <person name="Fisher S."/>
            <person name="Freeman R.M."/>
            <person name="Gunawardena J."/>
            <person name="Chu W."/>
            <person name="Stover N.A."/>
            <person name="Gregory B.D."/>
            <person name="Nowacki M."/>
            <person name="Derisi J."/>
            <person name="Roy S.W."/>
            <person name="Marshall W.F."/>
            <person name="Sood P."/>
        </authorList>
    </citation>
    <scope>NUCLEOTIDE SEQUENCE [LARGE SCALE GENOMIC DNA]</scope>
    <source>
        <strain evidence="1">WM001</strain>
    </source>
</reference>
<proteinExistence type="predicted"/>
<comment type="caution">
    <text evidence="1">The sequence shown here is derived from an EMBL/GenBank/DDBJ whole genome shotgun (WGS) entry which is preliminary data.</text>
</comment>
<protein>
    <submittedName>
        <fullName evidence="1">Uncharacterized protein</fullName>
    </submittedName>
</protein>
<evidence type="ECO:0000313" key="2">
    <source>
        <dbReference type="Proteomes" id="UP000187209"/>
    </source>
</evidence>